<evidence type="ECO:0000313" key="1">
    <source>
        <dbReference type="EMBL" id="KAJ3804955.1"/>
    </source>
</evidence>
<feature type="non-terminal residue" evidence="1">
    <location>
        <position position="1"/>
    </location>
</feature>
<sequence length="79" mass="9056">LTEDETSLIAFIVVNRGKAFAWNWAEKGFFSRDYYPDYEIPTIEHIPWQSRPIPIPKAILGDVISVIKNNEEAGCFEPT</sequence>
<gene>
    <name evidence="1" type="ORF">F5876DRAFT_28548</name>
</gene>
<organism evidence="1 2">
    <name type="scientific">Lentinula aff. lateritia</name>
    <dbReference type="NCBI Taxonomy" id="2804960"/>
    <lineage>
        <taxon>Eukaryota</taxon>
        <taxon>Fungi</taxon>
        <taxon>Dikarya</taxon>
        <taxon>Basidiomycota</taxon>
        <taxon>Agaricomycotina</taxon>
        <taxon>Agaricomycetes</taxon>
        <taxon>Agaricomycetidae</taxon>
        <taxon>Agaricales</taxon>
        <taxon>Marasmiineae</taxon>
        <taxon>Omphalotaceae</taxon>
        <taxon>Lentinula</taxon>
    </lineage>
</organism>
<dbReference type="EMBL" id="MU795740">
    <property type="protein sequence ID" value="KAJ3804955.1"/>
    <property type="molecule type" value="Genomic_DNA"/>
</dbReference>
<name>A0ACC1TJN4_9AGAR</name>
<reference evidence="1" key="1">
    <citation type="submission" date="2022-09" db="EMBL/GenBank/DDBJ databases">
        <title>A Global Phylogenomic Analysis of the Shiitake Genus Lentinula.</title>
        <authorList>
            <consortium name="DOE Joint Genome Institute"/>
            <person name="Sierra-Patev S."/>
            <person name="Min B."/>
            <person name="Naranjo-Ortiz M."/>
            <person name="Looney B."/>
            <person name="Konkel Z."/>
            <person name="Slot J.C."/>
            <person name="Sakamoto Y."/>
            <person name="Steenwyk J.L."/>
            <person name="Rokas A."/>
            <person name="Carro J."/>
            <person name="Camarero S."/>
            <person name="Ferreira P."/>
            <person name="Molpeceres G."/>
            <person name="Ruiz-Duenas F.J."/>
            <person name="Serrano A."/>
            <person name="Henrissat B."/>
            <person name="Drula E."/>
            <person name="Hughes K.W."/>
            <person name="Mata J.L."/>
            <person name="Ishikawa N.K."/>
            <person name="Vargas-Isla R."/>
            <person name="Ushijima S."/>
            <person name="Smith C.A."/>
            <person name="Ahrendt S."/>
            <person name="Andreopoulos W."/>
            <person name="He G."/>
            <person name="Labutti K."/>
            <person name="Lipzen A."/>
            <person name="Ng V."/>
            <person name="Riley R."/>
            <person name="Sandor L."/>
            <person name="Barry K."/>
            <person name="Martinez A.T."/>
            <person name="Xiao Y."/>
            <person name="Gibbons J.G."/>
            <person name="Terashima K."/>
            <person name="Grigoriev I.V."/>
            <person name="Hibbett D.S."/>
        </authorList>
    </citation>
    <scope>NUCLEOTIDE SEQUENCE</scope>
    <source>
        <strain evidence="1">TMI1499</strain>
    </source>
</reference>
<accession>A0ACC1TJN4</accession>
<keyword evidence="2" id="KW-1185">Reference proteome</keyword>
<protein>
    <submittedName>
        <fullName evidence="1">Uncharacterized protein</fullName>
    </submittedName>
</protein>
<proteinExistence type="predicted"/>
<evidence type="ECO:0000313" key="2">
    <source>
        <dbReference type="Proteomes" id="UP001163835"/>
    </source>
</evidence>
<comment type="caution">
    <text evidence="1">The sequence shown here is derived from an EMBL/GenBank/DDBJ whole genome shotgun (WGS) entry which is preliminary data.</text>
</comment>
<dbReference type="Proteomes" id="UP001163835">
    <property type="component" value="Unassembled WGS sequence"/>
</dbReference>
<feature type="non-terminal residue" evidence="1">
    <location>
        <position position="79"/>
    </location>
</feature>